<protein>
    <submittedName>
        <fullName evidence="2">CRISPR-associated endoribonuclease Cas6</fullName>
    </submittedName>
</protein>
<dbReference type="STRING" id="35622.SAMN04489764_4328"/>
<dbReference type="Proteomes" id="UP000217103">
    <property type="component" value="Unassembled WGS sequence"/>
</dbReference>
<name>A0A1H1HE48_9ACTN</name>
<gene>
    <name evidence="2" type="ORF">SAMN04489764_4328</name>
</gene>
<evidence type="ECO:0000313" key="3">
    <source>
        <dbReference type="Proteomes" id="UP000217103"/>
    </source>
</evidence>
<proteinExistence type="predicted"/>
<dbReference type="Gene3D" id="3.30.70.1900">
    <property type="match status" value="1"/>
</dbReference>
<reference evidence="2 3" key="1">
    <citation type="submission" date="2016-10" db="EMBL/GenBank/DDBJ databases">
        <authorList>
            <person name="de Groot N.N."/>
        </authorList>
    </citation>
    <scope>NUCLEOTIDE SEQUENCE [LARGE SCALE GENOMIC DNA]</scope>
    <source>
        <strain evidence="2 3">DSM 43794</strain>
    </source>
</reference>
<dbReference type="EMBL" id="FNKK01000002">
    <property type="protein sequence ID" value="SDR23629.1"/>
    <property type="molecule type" value="Genomic_DNA"/>
</dbReference>
<feature type="domain" description="CRISPR associated protein Cas6 C-terminal" evidence="1">
    <location>
        <begin position="120"/>
        <end position="240"/>
    </location>
</feature>
<accession>A0A1H1HE48</accession>
<organism evidence="2 3">
    <name type="scientific">Thermostaphylospora chromogena</name>
    <dbReference type="NCBI Taxonomy" id="35622"/>
    <lineage>
        <taxon>Bacteria</taxon>
        <taxon>Bacillati</taxon>
        <taxon>Actinomycetota</taxon>
        <taxon>Actinomycetes</taxon>
        <taxon>Streptosporangiales</taxon>
        <taxon>Thermomonosporaceae</taxon>
        <taxon>Thermostaphylospora</taxon>
    </lineage>
</organism>
<dbReference type="InterPro" id="IPR049435">
    <property type="entry name" value="Cas_Cas6_C"/>
</dbReference>
<sequence>MRVRVEIATAATELPWAKVLAPGRSLAYDLLARLAPALGRQFHQQGAGPYGMVPMGHSAPVFPKAPRRRGAYAVGGRGWVEFGSPLFEVVEVFARGIKQRELLDWGGTAFRVLGVSVVDPPAFKEGRGRFRTATPVVMKGTGLNAAGVRTTRQAWLMPTDPEFPVFFQRNLRRKAETLGLDPEVSLTAISWVGAKRSFAVGRGLKPGAPIEVELTGAPETLQAIWSWGLGQANAAGFGWVAA</sequence>
<keyword evidence="3" id="KW-1185">Reference proteome</keyword>
<dbReference type="OrthoDB" id="4527536at2"/>
<dbReference type="AlphaFoldDB" id="A0A1H1HE48"/>
<dbReference type="CDD" id="cd21140">
    <property type="entry name" value="Cas6_I-like"/>
    <property type="match status" value="1"/>
</dbReference>
<evidence type="ECO:0000259" key="1">
    <source>
        <dbReference type="Pfam" id="PF01881"/>
    </source>
</evidence>
<evidence type="ECO:0000313" key="2">
    <source>
        <dbReference type="EMBL" id="SDR23629.1"/>
    </source>
</evidence>
<dbReference type="Pfam" id="PF01881">
    <property type="entry name" value="Cas_Cas6_C"/>
    <property type="match status" value="1"/>
</dbReference>